<keyword evidence="1" id="KW-0732">Signal</keyword>
<dbReference type="Gene3D" id="2.10.300.10">
    <property type="entry name" value="Porin MspA ribbon domain"/>
    <property type="match status" value="1"/>
</dbReference>
<gene>
    <name evidence="2" type="ORF">SAMN04490220_7444</name>
</gene>
<evidence type="ECO:0000313" key="3">
    <source>
        <dbReference type="Proteomes" id="UP000183407"/>
    </source>
</evidence>
<accession>A0A1H5I2L9</accession>
<dbReference type="OrthoDB" id="4540215at2"/>
<name>A0A1H5I2L9_RHOJO</name>
<organism evidence="2 3">
    <name type="scientific">Rhodococcus jostii</name>
    <dbReference type="NCBI Taxonomy" id="132919"/>
    <lineage>
        <taxon>Bacteria</taxon>
        <taxon>Bacillati</taxon>
        <taxon>Actinomycetota</taxon>
        <taxon>Actinomycetes</taxon>
        <taxon>Mycobacteriales</taxon>
        <taxon>Nocardiaceae</taxon>
        <taxon>Rhodococcus</taxon>
    </lineage>
</organism>
<dbReference type="Gene3D" id="2.60.40.1650">
    <property type="entry name" value="Porin MspA (Ig-like beta-sandwich domain)"/>
    <property type="match status" value="1"/>
</dbReference>
<feature type="signal peptide" evidence="1">
    <location>
        <begin position="1"/>
        <end position="32"/>
    </location>
</feature>
<proteinExistence type="predicted"/>
<dbReference type="RefSeq" id="WP_074873164.1">
    <property type="nucleotide sequence ID" value="NZ_FNTL01000004.1"/>
</dbReference>
<dbReference type="EMBL" id="FNTL01000004">
    <property type="protein sequence ID" value="SEE34151.1"/>
    <property type="molecule type" value="Genomic_DNA"/>
</dbReference>
<feature type="chain" id="PRO_5010271063" evidence="1">
    <location>
        <begin position="33"/>
        <end position="227"/>
    </location>
</feature>
<evidence type="ECO:0000256" key="1">
    <source>
        <dbReference type="SAM" id="SignalP"/>
    </source>
</evidence>
<reference evidence="3" key="1">
    <citation type="submission" date="2016-10" db="EMBL/GenBank/DDBJ databases">
        <authorList>
            <person name="Varghese N."/>
        </authorList>
    </citation>
    <scope>NUCLEOTIDE SEQUENCE [LARGE SCALE GENOMIC DNA]</scope>
    <source>
        <strain evidence="3">DSM 44719</strain>
    </source>
</reference>
<evidence type="ECO:0000313" key="2">
    <source>
        <dbReference type="EMBL" id="SEE34151.1"/>
    </source>
</evidence>
<dbReference type="InterPro" id="IPR015286">
    <property type="entry name" value="Porin_fam_mycobact-type"/>
</dbReference>
<sequence length="227" mass="22517">MIINRKNGVRLAAVGAAAAATMGFFSVGAANADTFVPLPGGSITQTLADGTVVTVNLTDESANISPSMGSTPLHRNVWVNGKASVHLEGAGATGADIQPGYVLACQVDFGAEAGGGVESGNLVDLVTGAATSLPVTPSGSGAVTLGPGEAVSVDIIDLESADAYGGESHSAYNSFEGTDGSVTWADSTLGVSGCAGYAQARSYVNVSVETDNVSSTVTLWGQPFSIG</sequence>
<dbReference type="Proteomes" id="UP000183407">
    <property type="component" value="Unassembled WGS sequence"/>
</dbReference>
<protein>
    <submittedName>
        <fullName evidence="2">MspA protein</fullName>
    </submittedName>
</protein>
<dbReference type="Pfam" id="PF09203">
    <property type="entry name" value="MspA"/>
    <property type="match status" value="1"/>
</dbReference>
<dbReference type="AlphaFoldDB" id="A0A1H5I2L9"/>